<dbReference type="Gene3D" id="2.60.120.620">
    <property type="entry name" value="q2cbj1_9rhob like domain"/>
    <property type="match status" value="1"/>
</dbReference>
<keyword evidence="3" id="KW-0223">Dioxygenase</keyword>
<sequence>MEPTPRALGSPAHVTGGRYALRPHLCVASTDPCRKSFPLQHGRSCLGFAGLVAVTCRHGRRKARLQAVSEVELPLDSLTEVAGSYAKDLPPERLQAAKRVFPEVDLQAEGLRLMSEDPPVLLLEGILSDKECTDFVESMRDKDGNFPERLGQANIDVPGWLTPLRTAFRGLPVLDWLGNPTVRWTYKSRCLLDVYLQKVRDRCGLDLSYGQANIKHYRKDQWLPVHIDYNRATLLTYLNDVTDGGHTLFPTLGIKVKPAKGSAVIWKNQPPLKHAADRVVQGEKWIIFYNWPAAQNWEYDDNFEFNADCIATSSEAAGALVSMPPPERVVLCDRHARPADIKGLLQCLASVAVGSSHDSGHVTPARHWRIAQLSWGRAAPAKLEVLSNPKAEVLRVAQWSRGSRRPWRIQSRSTTRRRQGSPLPFDCKSTLREPTLIVLQITSPFPDSPSRQQTLKELWSCATLLTVLGPSRATAEVRRQIAQQKWAWTELARSGGRRRATWSRSDAQMSGWSLLWRSQEPTLLGPELYCQHLGQLSPALTLHFLQSPCEMCCVGSAKAAREVASGRAGEEITMQEPWRCRQDPGCVDRLRRLLSCQEIREEEVGSKDWLSLRERLQRALVYAREGLVEGFSDGLHGQLHSIIFETQFGDVALDMGRKDWVRRFRDLYSLHLTDSKQAPSCLLGHVTLQLFMLFFADSKSHAMWFQDGLHSVPQGKHAIHDIEALEEIPLCFSDTAELDDWNLPSIMTSRLRLLKAVRWMNLVESGWPIFKILSLVTFHGCRKKHRQCRTRCPWVWINRLMALLEDEVAKLTDVLAGRYGSEHLRALAMKLWSAPGAAQLARRRCGTGAVALGAASCAVAMARTGQLHEAYLYLTMTEVHVADLMSRVACAHSTLVQTPQLWEILGYVEDEIQAASPVGHGRPCSLSFCPNGGSPSHESCQCEQLGPAAVPRLSHRICIVSTDPGDDRPLEQNVSRLVAKDPSDLTNFWSLTYHLNRLYSRLHGYRYHRPEISNEALFEMLSDGLEPPRRVQWSIVRIIQQELEDRTCEFVVWMDSDAYIASSEPLESVLLQNGLLNTSEPGLRLSILGPRNVTPIVY</sequence>
<dbReference type="InterPro" id="IPR044862">
    <property type="entry name" value="Pro_4_hyd_alph_FE2OG_OXY"/>
</dbReference>
<evidence type="ECO:0000256" key="2">
    <source>
        <dbReference type="ARBA" id="ARBA00022723"/>
    </source>
</evidence>
<dbReference type="EMBL" id="CAJNDS010002512">
    <property type="protein sequence ID" value="CAE7505386.1"/>
    <property type="molecule type" value="Genomic_DNA"/>
</dbReference>
<comment type="cofactor">
    <cofactor evidence="1">
        <name>L-ascorbate</name>
        <dbReference type="ChEBI" id="CHEBI:38290"/>
    </cofactor>
</comment>
<keyword evidence="4" id="KW-0560">Oxidoreductase</keyword>
<dbReference type="InterPro" id="IPR006620">
    <property type="entry name" value="Pro_4_hyd_alph"/>
</dbReference>
<evidence type="ECO:0000313" key="7">
    <source>
        <dbReference type="EMBL" id="CAE7505386.1"/>
    </source>
</evidence>
<keyword evidence="2" id="KW-0479">Metal-binding</keyword>
<evidence type="ECO:0000313" key="8">
    <source>
        <dbReference type="Proteomes" id="UP000604046"/>
    </source>
</evidence>
<evidence type="ECO:0000256" key="3">
    <source>
        <dbReference type="ARBA" id="ARBA00022964"/>
    </source>
</evidence>
<dbReference type="Pfam" id="PF13640">
    <property type="entry name" value="2OG-FeII_Oxy_3"/>
    <property type="match status" value="1"/>
</dbReference>
<gene>
    <name evidence="7" type="primary">P4HA1</name>
    <name evidence="7" type="ORF">SNAT2548_LOCUS28311</name>
</gene>
<dbReference type="SMART" id="SM00702">
    <property type="entry name" value="P4Hc"/>
    <property type="match status" value="1"/>
</dbReference>
<dbReference type="GO" id="GO:0005783">
    <property type="term" value="C:endoplasmic reticulum"/>
    <property type="evidence" value="ECO:0007669"/>
    <property type="project" value="TreeGrafter"/>
</dbReference>
<dbReference type="GO" id="GO:0005506">
    <property type="term" value="F:iron ion binding"/>
    <property type="evidence" value="ECO:0007669"/>
    <property type="project" value="InterPro"/>
</dbReference>
<dbReference type="PANTHER" id="PTHR10869">
    <property type="entry name" value="PROLYL 4-HYDROXYLASE ALPHA SUBUNIT"/>
    <property type="match status" value="1"/>
</dbReference>
<evidence type="ECO:0000256" key="1">
    <source>
        <dbReference type="ARBA" id="ARBA00001961"/>
    </source>
</evidence>
<evidence type="ECO:0000256" key="5">
    <source>
        <dbReference type="ARBA" id="ARBA00023004"/>
    </source>
</evidence>
<protein>
    <submittedName>
        <fullName evidence="7">P4HA1 protein</fullName>
    </submittedName>
</protein>
<organism evidence="7 8">
    <name type="scientific">Symbiodinium natans</name>
    <dbReference type="NCBI Taxonomy" id="878477"/>
    <lineage>
        <taxon>Eukaryota</taxon>
        <taxon>Sar</taxon>
        <taxon>Alveolata</taxon>
        <taxon>Dinophyceae</taxon>
        <taxon>Suessiales</taxon>
        <taxon>Symbiodiniaceae</taxon>
        <taxon>Symbiodinium</taxon>
    </lineage>
</organism>
<dbReference type="Proteomes" id="UP000604046">
    <property type="component" value="Unassembled WGS sequence"/>
</dbReference>
<feature type="domain" description="Prolyl 4-hydroxylase alpha subunit" evidence="6">
    <location>
        <begin position="118"/>
        <end position="292"/>
    </location>
</feature>
<dbReference type="GO" id="GO:0031418">
    <property type="term" value="F:L-ascorbic acid binding"/>
    <property type="evidence" value="ECO:0007669"/>
    <property type="project" value="InterPro"/>
</dbReference>
<evidence type="ECO:0000256" key="4">
    <source>
        <dbReference type="ARBA" id="ARBA00023002"/>
    </source>
</evidence>
<name>A0A812SX01_9DINO</name>
<dbReference type="OrthoDB" id="10394687at2759"/>
<dbReference type="PANTHER" id="PTHR10869:SF246">
    <property type="entry name" value="TRANSMEMBRANE PROLYL 4-HYDROXYLASE"/>
    <property type="match status" value="1"/>
</dbReference>
<proteinExistence type="predicted"/>
<comment type="caution">
    <text evidence="7">The sequence shown here is derived from an EMBL/GenBank/DDBJ whole genome shotgun (WGS) entry which is preliminary data.</text>
</comment>
<keyword evidence="5" id="KW-0408">Iron</keyword>
<keyword evidence="8" id="KW-1185">Reference proteome</keyword>
<accession>A0A812SX01</accession>
<dbReference type="AlphaFoldDB" id="A0A812SX01"/>
<reference evidence="7" key="1">
    <citation type="submission" date="2021-02" db="EMBL/GenBank/DDBJ databases">
        <authorList>
            <person name="Dougan E. K."/>
            <person name="Rhodes N."/>
            <person name="Thang M."/>
            <person name="Chan C."/>
        </authorList>
    </citation>
    <scope>NUCLEOTIDE SEQUENCE</scope>
</reference>
<dbReference type="InterPro" id="IPR045054">
    <property type="entry name" value="P4HA-like"/>
</dbReference>
<dbReference type="GO" id="GO:0004656">
    <property type="term" value="F:procollagen-proline 4-dioxygenase activity"/>
    <property type="evidence" value="ECO:0007669"/>
    <property type="project" value="TreeGrafter"/>
</dbReference>
<evidence type="ECO:0000259" key="6">
    <source>
        <dbReference type="SMART" id="SM00702"/>
    </source>
</evidence>